<accession>A0ABS5EVD0</accession>
<feature type="domain" description="Major facilitator superfamily (MFS) profile" evidence="8">
    <location>
        <begin position="9"/>
        <end position="455"/>
    </location>
</feature>
<feature type="transmembrane region" description="Helical" evidence="7">
    <location>
        <begin position="291"/>
        <end position="312"/>
    </location>
</feature>
<dbReference type="InterPro" id="IPR020846">
    <property type="entry name" value="MFS_dom"/>
</dbReference>
<evidence type="ECO:0000313" key="10">
    <source>
        <dbReference type="Proteomes" id="UP001196870"/>
    </source>
</evidence>
<feature type="transmembrane region" description="Helical" evidence="7">
    <location>
        <begin position="163"/>
        <end position="182"/>
    </location>
</feature>
<evidence type="ECO:0000256" key="1">
    <source>
        <dbReference type="ARBA" id="ARBA00004651"/>
    </source>
</evidence>
<keyword evidence="5 7" id="KW-1133">Transmembrane helix</keyword>
<evidence type="ECO:0000256" key="4">
    <source>
        <dbReference type="ARBA" id="ARBA00022692"/>
    </source>
</evidence>
<evidence type="ECO:0000256" key="5">
    <source>
        <dbReference type="ARBA" id="ARBA00022989"/>
    </source>
</evidence>
<feature type="transmembrane region" description="Helical" evidence="7">
    <location>
        <begin position="133"/>
        <end position="151"/>
    </location>
</feature>
<dbReference type="SUPFAM" id="SSF103473">
    <property type="entry name" value="MFS general substrate transporter"/>
    <property type="match status" value="1"/>
</dbReference>
<dbReference type="PANTHER" id="PTHR42718:SF46">
    <property type="entry name" value="BLR6921 PROTEIN"/>
    <property type="match status" value="1"/>
</dbReference>
<evidence type="ECO:0000256" key="6">
    <source>
        <dbReference type="ARBA" id="ARBA00023136"/>
    </source>
</evidence>
<feature type="transmembrane region" description="Helical" evidence="7">
    <location>
        <begin position="262"/>
        <end position="285"/>
    </location>
</feature>
<dbReference type="Gene3D" id="1.20.1250.20">
    <property type="entry name" value="MFS general substrate transporter like domains"/>
    <property type="match status" value="1"/>
</dbReference>
<reference evidence="10" key="1">
    <citation type="journal article" date="2021" name="Syst. Appl. Microbiol.">
        <title>Roseomonas hellenica sp. nov., isolated from roots of wild-growing Alkanna tinctoria.</title>
        <authorList>
            <person name="Rat A."/>
            <person name="Naranjo H.D."/>
            <person name="Lebbe L."/>
            <person name="Cnockaert M."/>
            <person name="Krigas N."/>
            <person name="Grigoriadou K."/>
            <person name="Maloupa E."/>
            <person name="Willems A."/>
        </authorList>
    </citation>
    <scope>NUCLEOTIDE SEQUENCE [LARGE SCALE GENOMIC DNA]</scope>
    <source>
        <strain evidence="10">LMG 31523</strain>
    </source>
</reference>
<dbReference type="RefSeq" id="WP_211851808.1">
    <property type="nucleotide sequence ID" value="NZ_JAAGBB010000007.1"/>
</dbReference>
<feature type="transmembrane region" description="Helical" evidence="7">
    <location>
        <begin position="431"/>
        <end position="450"/>
    </location>
</feature>
<evidence type="ECO:0000256" key="3">
    <source>
        <dbReference type="ARBA" id="ARBA00022475"/>
    </source>
</evidence>
<keyword evidence="3" id="KW-1003">Cell membrane</keyword>
<keyword evidence="2" id="KW-0813">Transport</keyword>
<evidence type="ECO:0000256" key="2">
    <source>
        <dbReference type="ARBA" id="ARBA00022448"/>
    </source>
</evidence>
<evidence type="ECO:0000313" key="9">
    <source>
        <dbReference type="EMBL" id="MBR0664209.1"/>
    </source>
</evidence>
<evidence type="ECO:0000256" key="7">
    <source>
        <dbReference type="SAM" id="Phobius"/>
    </source>
</evidence>
<comment type="caution">
    <text evidence="9">The sequence shown here is derived from an EMBL/GenBank/DDBJ whole genome shotgun (WGS) entry which is preliminary data.</text>
</comment>
<feature type="transmembrane region" description="Helical" evidence="7">
    <location>
        <begin position="399"/>
        <end position="419"/>
    </location>
</feature>
<feature type="transmembrane region" description="Helical" evidence="7">
    <location>
        <begin position="219"/>
        <end position="241"/>
    </location>
</feature>
<gene>
    <name evidence="9" type="ORF">GXW71_07555</name>
</gene>
<comment type="subcellular location">
    <subcellularLocation>
        <location evidence="1">Cell membrane</location>
        <topology evidence="1">Multi-pass membrane protein</topology>
    </subcellularLocation>
</comment>
<keyword evidence="4 7" id="KW-0812">Transmembrane</keyword>
<dbReference type="Proteomes" id="UP001196870">
    <property type="component" value="Unassembled WGS sequence"/>
</dbReference>
<feature type="transmembrane region" description="Helical" evidence="7">
    <location>
        <begin position="74"/>
        <end position="94"/>
    </location>
</feature>
<dbReference type="InterPro" id="IPR036259">
    <property type="entry name" value="MFS_trans_sf"/>
</dbReference>
<keyword evidence="6 7" id="KW-0472">Membrane</keyword>
<feature type="transmembrane region" description="Helical" evidence="7">
    <location>
        <begin position="194"/>
        <end position="213"/>
    </location>
</feature>
<feature type="transmembrane region" description="Helical" evidence="7">
    <location>
        <begin position="100"/>
        <end position="121"/>
    </location>
</feature>
<evidence type="ECO:0000259" key="8">
    <source>
        <dbReference type="PROSITE" id="PS50850"/>
    </source>
</evidence>
<organism evidence="9 10">
    <name type="scientific">Plastoroseomonas hellenica</name>
    <dbReference type="NCBI Taxonomy" id="2687306"/>
    <lineage>
        <taxon>Bacteria</taxon>
        <taxon>Pseudomonadati</taxon>
        <taxon>Pseudomonadota</taxon>
        <taxon>Alphaproteobacteria</taxon>
        <taxon>Acetobacterales</taxon>
        <taxon>Acetobacteraceae</taxon>
        <taxon>Plastoroseomonas</taxon>
    </lineage>
</organism>
<dbReference type="PROSITE" id="PS50850">
    <property type="entry name" value="MFS"/>
    <property type="match status" value="1"/>
</dbReference>
<dbReference type="Pfam" id="PF07690">
    <property type="entry name" value="MFS_1"/>
    <property type="match status" value="1"/>
</dbReference>
<feature type="transmembrane region" description="Helical" evidence="7">
    <location>
        <begin position="46"/>
        <end position="67"/>
    </location>
</feature>
<dbReference type="PANTHER" id="PTHR42718">
    <property type="entry name" value="MAJOR FACILITATOR SUPERFAMILY MULTIDRUG TRANSPORTER MFSC"/>
    <property type="match status" value="1"/>
</dbReference>
<name>A0ABS5EVD0_9PROT</name>
<keyword evidence="10" id="KW-1185">Reference proteome</keyword>
<proteinExistence type="predicted"/>
<dbReference type="InterPro" id="IPR011701">
    <property type="entry name" value="MFS"/>
</dbReference>
<sequence>MRAGDPRLTAAVVASALFMQNLDGSAVATALPAMARDFGMEPAHLGAAVTAYLVSLTVFIPASGWIADRFGAKRIFLVAIVIFTAASALCGAAQGFGELVGARILQGIGGAMMVPVGRLLLLRGVRKDELIQATTWLTMPALIGPVIGPPLGGFVTDALSWRWVFWINIPVGMIGLLAAWRFVPKPLPSAPPPLDARGLVFAGLALALLMFGLENAGRGLVSAAVWGSAIAVGFAIGILAVRHARQVEQPAIDLSLLRIPTFHASVVAGTVFRIAAGCSPFLLALTLQTGFGWSASESGSIAFATAVGAFAMKPMTRPLLRAFGFRRVLLGNGAIAAAGLAAGALFTPAWPGYAIFAVLAAGGLSRSLQFTSYNTLAFADLPAEKLSAGTSLYGTAQQLPQALGVVLASAVITIGMAIGGRDSAGLADFELAFVVAGLVALLSVPMSLHLSPDAGAEVTGHRRG</sequence>
<feature type="transmembrane region" description="Helical" evidence="7">
    <location>
        <begin position="324"/>
        <end position="346"/>
    </location>
</feature>
<protein>
    <submittedName>
        <fullName evidence="9">MFS transporter</fullName>
    </submittedName>
</protein>
<dbReference type="EMBL" id="JAAGBB010000007">
    <property type="protein sequence ID" value="MBR0664209.1"/>
    <property type="molecule type" value="Genomic_DNA"/>
</dbReference>